<reference evidence="7" key="1">
    <citation type="submission" date="2016-02" db="EMBL/GenBank/DDBJ databases">
        <authorList>
            <person name="Rodrigo-Torres Lidia"/>
            <person name="Arahal R.David."/>
        </authorList>
    </citation>
    <scope>NUCLEOTIDE SEQUENCE [LARGE SCALE GENOMIC DNA]</scope>
    <source>
        <strain evidence="7">CECT 9029</strain>
    </source>
</reference>
<evidence type="ECO:0000256" key="4">
    <source>
        <dbReference type="ARBA" id="ARBA00023239"/>
    </source>
</evidence>
<evidence type="ECO:0000313" key="6">
    <source>
        <dbReference type="EMBL" id="CZF83159.1"/>
    </source>
</evidence>
<keyword evidence="2" id="KW-0479">Metal-binding</keyword>
<sequence length="132" mass="14641">MKGSCLCGAVQYEVKKLSSPITHCSCSACRKSNGAAFNTAAAVLPEDFQWLKGEEKVSQFESSPGTKRHFCSVCGSPLVKMKKGGAFHALRVASLDEDPGQIPELRIWKSDEVSWLSYEHDMPQYDEWQPGR</sequence>
<feature type="domain" description="CENP-V/GFA" evidence="5">
    <location>
        <begin position="1"/>
        <end position="119"/>
    </location>
</feature>
<name>A0A128F8Q2_9GAMM</name>
<comment type="similarity">
    <text evidence="1">Belongs to the Gfa family.</text>
</comment>
<dbReference type="PANTHER" id="PTHR33337:SF40">
    <property type="entry name" value="CENP-V_GFA DOMAIN-CONTAINING PROTEIN-RELATED"/>
    <property type="match status" value="1"/>
</dbReference>
<dbReference type="RefSeq" id="WP_002538202.1">
    <property type="nucleotide sequence ID" value="NZ_FIZX01000002.1"/>
</dbReference>
<keyword evidence="7" id="KW-1185">Reference proteome</keyword>
<dbReference type="EMBL" id="FIZX01000002">
    <property type="protein sequence ID" value="CZF83159.1"/>
    <property type="molecule type" value="Genomic_DNA"/>
</dbReference>
<organism evidence="6 7">
    <name type="scientific">Grimontia celer</name>
    <dbReference type="NCBI Taxonomy" id="1796497"/>
    <lineage>
        <taxon>Bacteria</taxon>
        <taxon>Pseudomonadati</taxon>
        <taxon>Pseudomonadota</taxon>
        <taxon>Gammaproteobacteria</taxon>
        <taxon>Vibrionales</taxon>
        <taxon>Vibrionaceae</taxon>
        <taxon>Grimontia</taxon>
    </lineage>
</organism>
<evidence type="ECO:0000256" key="3">
    <source>
        <dbReference type="ARBA" id="ARBA00022833"/>
    </source>
</evidence>
<dbReference type="GO" id="GO:0046872">
    <property type="term" value="F:metal ion binding"/>
    <property type="evidence" value="ECO:0007669"/>
    <property type="project" value="UniProtKB-KW"/>
</dbReference>
<dbReference type="SUPFAM" id="SSF51316">
    <property type="entry name" value="Mss4-like"/>
    <property type="match status" value="1"/>
</dbReference>
<evidence type="ECO:0000313" key="7">
    <source>
        <dbReference type="Proteomes" id="UP000071641"/>
    </source>
</evidence>
<proteinExistence type="inferred from homology"/>
<dbReference type="Gene3D" id="3.90.1590.10">
    <property type="entry name" value="glutathione-dependent formaldehyde- activating enzyme (gfa)"/>
    <property type="match status" value="1"/>
</dbReference>
<dbReference type="STRING" id="1796497.GCE9029_03669"/>
<dbReference type="EC" id="4.4.1.22" evidence="6"/>
<dbReference type="Pfam" id="PF04828">
    <property type="entry name" value="GFA"/>
    <property type="match status" value="1"/>
</dbReference>
<dbReference type="InterPro" id="IPR006913">
    <property type="entry name" value="CENP-V/GFA"/>
</dbReference>
<evidence type="ECO:0000259" key="5">
    <source>
        <dbReference type="PROSITE" id="PS51891"/>
    </source>
</evidence>
<dbReference type="AlphaFoldDB" id="A0A128F8Q2"/>
<gene>
    <name evidence="6" type="ORF">GCE9029_03669</name>
</gene>
<protein>
    <submittedName>
        <fullName evidence="6">Putative glutathione-dependent formaldehyde-activating enzyme</fullName>
        <ecNumber evidence="6">4.4.1.22</ecNumber>
    </submittedName>
</protein>
<dbReference type="PANTHER" id="PTHR33337">
    <property type="entry name" value="GFA DOMAIN-CONTAINING PROTEIN"/>
    <property type="match status" value="1"/>
</dbReference>
<keyword evidence="4 6" id="KW-0456">Lyase</keyword>
<dbReference type="PROSITE" id="PS51891">
    <property type="entry name" value="CENP_V_GFA"/>
    <property type="match status" value="1"/>
</dbReference>
<dbReference type="InterPro" id="IPR011057">
    <property type="entry name" value="Mss4-like_sf"/>
</dbReference>
<evidence type="ECO:0000256" key="1">
    <source>
        <dbReference type="ARBA" id="ARBA00005495"/>
    </source>
</evidence>
<keyword evidence="3" id="KW-0862">Zinc</keyword>
<accession>A0A128F8Q2</accession>
<evidence type="ECO:0000256" key="2">
    <source>
        <dbReference type="ARBA" id="ARBA00022723"/>
    </source>
</evidence>
<dbReference type="GO" id="GO:0051907">
    <property type="term" value="F:S-(hydroxymethyl)glutathione synthase activity"/>
    <property type="evidence" value="ECO:0007669"/>
    <property type="project" value="UniProtKB-EC"/>
</dbReference>
<dbReference type="OrthoDB" id="9786619at2"/>
<dbReference type="Proteomes" id="UP000071641">
    <property type="component" value="Unassembled WGS sequence"/>
</dbReference>